<evidence type="ECO:0000259" key="2">
    <source>
        <dbReference type="Pfam" id="PF02517"/>
    </source>
</evidence>
<evidence type="ECO:0000256" key="1">
    <source>
        <dbReference type="SAM" id="Phobius"/>
    </source>
</evidence>
<feature type="domain" description="CAAX prenyl protease 2/Lysostaphin resistance protein A-like" evidence="2">
    <location>
        <begin position="36"/>
        <end position="119"/>
    </location>
</feature>
<name>A0A650EJV7_9HELI</name>
<proteinExistence type="predicted"/>
<protein>
    <recommendedName>
        <fullName evidence="2">CAAX prenyl protease 2/Lysostaphin resistance protein A-like domain-containing protein</fullName>
    </recommendedName>
</protein>
<feature type="transmembrane region" description="Helical" evidence="1">
    <location>
        <begin position="105"/>
        <end position="124"/>
    </location>
</feature>
<keyword evidence="1" id="KW-0812">Transmembrane</keyword>
<sequence length="135" mass="16065">MVGFLIALLIVWCFLTFLPRQKLYDENVLAFSQSISLWFALPFFFLNALSEEMLFRGALQYQWGIFIATIAFTLVHFSYYKKPFMLLQVFAQGLLLAFLYEMSESLWVCILCHTGVNWLLIYLIKKKYIRYKDQE</sequence>
<reference evidence="3" key="1">
    <citation type="journal article" date="2020" name="J. ISSAAS">
        <title>Lactobacilli and other gastrointestinal microbiota of Peromyscus leucopus, reservoir host for agents of Lyme disease and other zoonoses in North America.</title>
        <authorList>
            <person name="Milovic A."/>
            <person name="Bassam K."/>
            <person name="Shao H."/>
            <person name="Chatzistamou I."/>
            <person name="Tufts D.M."/>
            <person name="Diuk-Wasser M."/>
            <person name="Barbour A.G."/>
        </authorList>
    </citation>
    <scope>NUCLEOTIDE SEQUENCE</scope>
    <source>
        <strain evidence="3">LL4</strain>
    </source>
</reference>
<organism evidence="3">
    <name type="scientific">uncultured Helicobacter sp</name>
    <dbReference type="NCBI Taxonomy" id="175537"/>
    <lineage>
        <taxon>Bacteria</taxon>
        <taxon>Pseudomonadati</taxon>
        <taxon>Campylobacterota</taxon>
        <taxon>Epsilonproteobacteria</taxon>
        <taxon>Campylobacterales</taxon>
        <taxon>Helicobacteraceae</taxon>
        <taxon>Helicobacter</taxon>
        <taxon>environmental samples</taxon>
    </lineage>
</organism>
<dbReference type="AlphaFoldDB" id="A0A650EJV7"/>
<dbReference type="GO" id="GO:0080120">
    <property type="term" value="P:CAAX-box protein maturation"/>
    <property type="evidence" value="ECO:0007669"/>
    <property type="project" value="UniProtKB-ARBA"/>
</dbReference>
<dbReference type="InterPro" id="IPR003675">
    <property type="entry name" value="Rce1/LyrA-like_dom"/>
</dbReference>
<gene>
    <name evidence="3" type="ORF">Helico4rc_1470</name>
</gene>
<evidence type="ECO:0000313" key="3">
    <source>
        <dbReference type="EMBL" id="QGT50027.1"/>
    </source>
</evidence>
<keyword evidence="1" id="KW-0472">Membrane</keyword>
<accession>A0A650EJV7</accession>
<feature type="transmembrane region" description="Helical" evidence="1">
    <location>
        <begin position="61"/>
        <end position="80"/>
    </location>
</feature>
<dbReference type="Pfam" id="PF02517">
    <property type="entry name" value="Rce1-like"/>
    <property type="match status" value="1"/>
</dbReference>
<dbReference type="EMBL" id="MN577567">
    <property type="protein sequence ID" value="QGT50027.1"/>
    <property type="molecule type" value="Genomic_DNA"/>
</dbReference>
<feature type="transmembrane region" description="Helical" evidence="1">
    <location>
        <begin position="30"/>
        <end position="49"/>
    </location>
</feature>
<dbReference type="GO" id="GO:0004175">
    <property type="term" value="F:endopeptidase activity"/>
    <property type="evidence" value="ECO:0007669"/>
    <property type="project" value="UniProtKB-ARBA"/>
</dbReference>
<keyword evidence="1" id="KW-1133">Transmembrane helix</keyword>